<name>A0ABT0A9M1_9SPHN</name>
<protein>
    <recommendedName>
        <fullName evidence="3">DUF4817 domain-containing protein</fullName>
    </recommendedName>
</protein>
<accession>A0ABT0A9M1</accession>
<proteinExistence type="predicted"/>
<keyword evidence="2" id="KW-1185">Reference proteome</keyword>
<evidence type="ECO:0000313" key="2">
    <source>
        <dbReference type="Proteomes" id="UP001162802"/>
    </source>
</evidence>
<comment type="caution">
    <text evidence="1">The sequence shown here is derived from an EMBL/GenBank/DDBJ whole genome shotgun (WGS) entry which is preliminary data.</text>
</comment>
<dbReference type="EMBL" id="JALHAT010000003">
    <property type="protein sequence ID" value="MCJ1959896.1"/>
    <property type="molecule type" value="Genomic_DNA"/>
</dbReference>
<dbReference type="Proteomes" id="UP001162802">
    <property type="component" value="Unassembled WGS sequence"/>
</dbReference>
<organism evidence="1 2">
    <name type="scientific">Novosphingobium mangrovi</name>
    <name type="common">ex Hu et al. 2023</name>
    <dbReference type="NCBI Taxonomy" id="2930094"/>
    <lineage>
        <taxon>Bacteria</taxon>
        <taxon>Pseudomonadati</taxon>
        <taxon>Pseudomonadota</taxon>
        <taxon>Alphaproteobacteria</taxon>
        <taxon>Sphingomonadales</taxon>
        <taxon>Sphingomonadaceae</taxon>
        <taxon>Novosphingobium</taxon>
    </lineage>
</organism>
<evidence type="ECO:0008006" key="3">
    <source>
        <dbReference type="Google" id="ProtNLM"/>
    </source>
</evidence>
<sequence>MIKDLLRRIAKLEARKNKGRRVPNVLNCYHDETRETALEQFRRRWGPIPKEHKFLVIRAYRTADEFRARFRTQQIELRAIAANHSHKGS</sequence>
<evidence type="ECO:0000313" key="1">
    <source>
        <dbReference type="EMBL" id="MCJ1959896.1"/>
    </source>
</evidence>
<gene>
    <name evidence="1" type="ORF">MTR65_04295</name>
</gene>
<reference evidence="1" key="1">
    <citation type="submission" date="2022-03" db="EMBL/GenBank/DDBJ databases">
        <title>Identification of a novel bacterium isolated from mangrove sediments.</title>
        <authorList>
            <person name="Pan X."/>
        </authorList>
    </citation>
    <scope>NUCLEOTIDE SEQUENCE</scope>
    <source>
        <strain evidence="1">B2637</strain>
    </source>
</reference>
<dbReference type="RefSeq" id="WP_243797398.1">
    <property type="nucleotide sequence ID" value="NZ_JALHAT010000003.1"/>
</dbReference>